<dbReference type="OrthoDB" id="9782449at2"/>
<dbReference type="SFLD" id="SFLDS00003">
    <property type="entry name" value="Haloacid_Dehalogenase"/>
    <property type="match status" value="1"/>
</dbReference>
<dbReference type="RefSeq" id="WP_129221263.1">
    <property type="nucleotide sequence ID" value="NZ_QYBC01000021.1"/>
</dbReference>
<dbReference type="GO" id="GO:0005829">
    <property type="term" value="C:cytosol"/>
    <property type="evidence" value="ECO:0007669"/>
    <property type="project" value="TreeGrafter"/>
</dbReference>
<dbReference type="AlphaFoldDB" id="A0A4Q2R9Q0"/>
<dbReference type="PANTHER" id="PTHR43434:SF20">
    <property type="entry name" value="5'-NUCLEOTIDASE"/>
    <property type="match status" value="1"/>
</dbReference>
<protein>
    <submittedName>
        <fullName evidence="1">HAD family hydrolase</fullName>
    </submittedName>
</protein>
<accession>A0A4Q2R9Q0</accession>
<dbReference type="EMBL" id="QYBC01000021">
    <property type="protein sequence ID" value="RYB02254.1"/>
    <property type="molecule type" value="Genomic_DNA"/>
</dbReference>
<dbReference type="InterPro" id="IPR036412">
    <property type="entry name" value="HAD-like_sf"/>
</dbReference>
<reference evidence="1 2" key="2">
    <citation type="submission" date="2019-02" db="EMBL/GenBank/DDBJ databases">
        <title>'Lichenibacterium ramalinii' gen. nov. sp. nov., 'Lichenibacterium minor' gen. nov. sp. nov.</title>
        <authorList>
            <person name="Pankratov T."/>
        </authorList>
    </citation>
    <scope>NUCLEOTIDE SEQUENCE [LARGE SCALE GENOMIC DNA]</scope>
    <source>
        <strain evidence="1 2">RmlP001</strain>
    </source>
</reference>
<dbReference type="InterPro" id="IPR041492">
    <property type="entry name" value="HAD_2"/>
</dbReference>
<name>A0A4Q2R9Q0_9HYPH</name>
<dbReference type="GO" id="GO:0016791">
    <property type="term" value="F:phosphatase activity"/>
    <property type="evidence" value="ECO:0007669"/>
    <property type="project" value="UniProtKB-ARBA"/>
</dbReference>
<dbReference type="FunFam" id="3.40.50.1000:FF:000022">
    <property type="entry name" value="Phosphoglycolate phosphatase"/>
    <property type="match status" value="1"/>
</dbReference>
<sequence>MRPPSSVLLDLDGTLVDSKPGIVASYDAALRDLGHVPDPGFDLTFVIGPVLGDVMGEVLAHYGDTRVDEAIAAYRRHYGETGIFGVAPYEGVPALLDTLRAGGAALYLATSKRTAFAARILEHLGLIGHFAGVYGSEPDGFRDHKPELIADIVKRHGLRPDESVMVGDRRYDVVGAHANGLRAVGALWGYGGREELEAAGVDLLADSPAALARLLA</sequence>
<keyword evidence="1" id="KW-0378">Hydrolase</keyword>
<dbReference type="InterPro" id="IPR023214">
    <property type="entry name" value="HAD_sf"/>
</dbReference>
<reference evidence="1 2" key="1">
    <citation type="submission" date="2018-09" db="EMBL/GenBank/DDBJ databases">
        <authorList>
            <person name="Grouzdev D.S."/>
            <person name="Krutkina M.S."/>
        </authorList>
    </citation>
    <scope>NUCLEOTIDE SEQUENCE [LARGE SCALE GENOMIC DNA]</scope>
    <source>
        <strain evidence="1 2">RmlP001</strain>
    </source>
</reference>
<dbReference type="SUPFAM" id="SSF56784">
    <property type="entry name" value="HAD-like"/>
    <property type="match status" value="1"/>
</dbReference>
<dbReference type="GO" id="GO:0004713">
    <property type="term" value="F:protein tyrosine kinase activity"/>
    <property type="evidence" value="ECO:0007669"/>
    <property type="project" value="TreeGrafter"/>
</dbReference>
<organism evidence="1 2">
    <name type="scientific">Lichenibacterium ramalinae</name>
    <dbReference type="NCBI Taxonomy" id="2316527"/>
    <lineage>
        <taxon>Bacteria</taxon>
        <taxon>Pseudomonadati</taxon>
        <taxon>Pseudomonadota</taxon>
        <taxon>Alphaproteobacteria</taxon>
        <taxon>Hyphomicrobiales</taxon>
        <taxon>Lichenihabitantaceae</taxon>
        <taxon>Lichenibacterium</taxon>
    </lineage>
</organism>
<dbReference type="InterPro" id="IPR050155">
    <property type="entry name" value="HAD-like_hydrolase_sf"/>
</dbReference>
<dbReference type="InterPro" id="IPR023198">
    <property type="entry name" value="PGP-like_dom2"/>
</dbReference>
<dbReference type="Pfam" id="PF13419">
    <property type="entry name" value="HAD_2"/>
    <property type="match status" value="1"/>
</dbReference>
<evidence type="ECO:0000313" key="2">
    <source>
        <dbReference type="Proteomes" id="UP000289411"/>
    </source>
</evidence>
<dbReference type="SFLD" id="SFLDG01129">
    <property type="entry name" value="C1.5:_HAD__Beta-PGM__Phosphata"/>
    <property type="match status" value="1"/>
</dbReference>
<gene>
    <name evidence="1" type="ORF">D3272_21455</name>
</gene>
<dbReference type="Proteomes" id="UP000289411">
    <property type="component" value="Unassembled WGS sequence"/>
</dbReference>
<dbReference type="Gene3D" id="1.10.150.240">
    <property type="entry name" value="Putative phosphatase, domain 2"/>
    <property type="match status" value="1"/>
</dbReference>
<dbReference type="PANTHER" id="PTHR43434">
    <property type="entry name" value="PHOSPHOGLYCOLATE PHOSPHATASE"/>
    <property type="match status" value="1"/>
</dbReference>
<comment type="caution">
    <text evidence="1">The sequence shown here is derived from an EMBL/GenBank/DDBJ whole genome shotgun (WGS) entry which is preliminary data.</text>
</comment>
<proteinExistence type="predicted"/>
<evidence type="ECO:0000313" key="1">
    <source>
        <dbReference type="EMBL" id="RYB02254.1"/>
    </source>
</evidence>
<keyword evidence="2" id="KW-1185">Reference proteome</keyword>
<dbReference type="Gene3D" id="3.40.50.1000">
    <property type="entry name" value="HAD superfamily/HAD-like"/>
    <property type="match status" value="1"/>
</dbReference>